<evidence type="ECO:0000313" key="1">
    <source>
        <dbReference type="EMBL" id="MDP1026544.1"/>
    </source>
</evidence>
<accession>A0ABT9EHV2</accession>
<keyword evidence="2" id="KW-1185">Reference proteome</keyword>
<sequence>MDADDLPPRTLSTVERAYQLAREGPCTSLDDIRRQLERERYASVNAHLAGPTLRRQLRQLCRDRAKVAEVASAE</sequence>
<dbReference type="Proteomes" id="UP001230685">
    <property type="component" value="Unassembled WGS sequence"/>
</dbReference>
<name>A0ABT9EHV2_9SPHN</name>
<comment type="caution">
    <text evidence="1">The sequence shown here is derived from an EMBL/GenBank/DDBJ whole genome shotgun (WGS) entry which is preliminary data.</text>
</comment>
<gene>
    <name evidence="1" type="ORF">Q5H91_04920</name>
</gene>
<dbReference type="EMBL" id="JAUUDS010000001">
    <property type="protein sequence ID" value="MDP1026544.1"/>
    <property type="molecule type" value="Genomic_DNA"/>
</dbReference>
<protein>
    <submittedName>
        <fullName evidence="1">Uncharacterized protein</fullName>
    </submittedName>
</protein>
<organism evidence="1 2">
    <name type="scientific">Sphingomonas aurea</name>
    <dbReference type="NCBI Taxonomy" id="3063994"/>
    <lineage>
        <taxon>Bacteria</taxon>
        <taxon>Pseudomonadati</taxon>
        <taxon>Pseudomonadota</taxon>
        <taxon>Alphaproteobacteria</taxon>
        <taxon>Sphingomonadales</taxon>
        <taxon>Sphingomonadaceae</taxon>
        <taxon>Sphingomonas</taxon>
    </lineage>
</organism>
<proteinExistence type="predicted"/>
<dbReference type="RefSeq" id="WP_305172102.1">
    <property type="nucleotide sequence ID" value="NZ_JAUUDS010000001.1"/>
</dbReference>
<reference evidence="1 2" key="1">
    <citation type="submission" date="2023-07" db="EMBL/GenBank/DDBJ databases">
        <authorList>
            <person name="Kim M.K."/>
        </authorList>
    </citation>
    <scope>NUCLEOTIDE SEQUENCE [LARGE SCALE GENOMIC DNA]</scope>
    <source>
        <strain evidence="1 2">KR1UV-12</strain>
    </source>
</reference>
<evidence type="ECO:0000313" key="2">
    <source>
        <dbReference type="Proteomes" id="UP001230685"/>
    </source>
</evidence>